<evidence type="ECO:0000313" key="1">
    <source>
        <dbReference type="EMBL" id="SDM51104.1"/>
    </source>
</evidence>
<dbReference type="EMBL" id="FNGW01000013">
    <property type="protein sequence ID" value="SDM51104.1"/>
    <property type="molecule type" value="Genomic_DNA"/>
</dbReference>
<sequence>MKKPRGKVVNFQEYKENKRQLQLEVNREELLNLIKKAVTTK</sequence>
<protein>
    <submittedName>
        <fullName evidence="1">Uncharacterized protein</fullName>
    </submittedName>
</protein>
<organism evidence="1 2">
    <name type="scientific">Romboutsia lituseburensis DSM 797</name>
    <dbReference type="NCBI Taxonomy" id="1121325"/>
    <lineage>
        <taxon>Bacteria</taxon>
        <taxon>Bacillati</taxon>
        <taxon>Bacillota</taxon>
        <taxon>Clostridia</taxon>
        <taxon>Peptostreptococcales</taxon>
        <taxon>Peptostreptococcaceae</taxon>
        <taxon>Romboutsia</taxon>
    </lineage>
</organism>
<dbReference type="Proteomes" id="UP000199068">
    <property type="component" value="Unassembled WGS sequence"/>
</dbReference>
<proteinExistence type="predicted"/>
<reference evidence="1 2" key="1">
    <citation type="submission" date="2016-10" db="EMBL/GenBank/DDBJ databases">
        <authorList>
            <person name="de Groot N.N."/>
        </authorList>
    </citation>
    <scope>NUCLEOTIDE SEQUENCE [LARGE SCALE GENOMIC DNA]</scope>
    <source>
        <strain evidence="1 2">DSM 797</strain>
    </source>
</reference>
<keyword evidence="2" id="KW-1185">Reference proteome</keyword>
<gene>
    <name evidence="1" type="ORF">SAMN04515677_11393</name>
</gene>
<name>A0A1G9TUL9_9FIRM</name>
<dbReference type="AlphaFoldDB" id="A0A1G9TUL9"/>
<evidence type="ECO:0000313" key="2">
    <source>
        <dbReference type="Proteomes" id="UP000199068"/>
    </source>
</evidence>
<accession>A0A1G9TUL9</accession>
<dbReference type="RefSeq" id="WP_092727690.1">
    <property type="nucleotide sequence ID" value="NZ_FNGW01000013.1"/>
</dbReference>